<dbReference type="Proteomes" id="UP000282084">
    <property type="component" value="Unassembled WGS sequence"/>
</dbReference>
<protein>
    <submittedName>
        <fullName evidence="1">Uncharacterized protein</fullName>
    </submittedName>
</protein>
<reference evidence="1 2" key="1">
    <citation type="submission" date="2018-10" db="EMBL/GenBank/DDBJ databases">
        <title>Sequencing the genomes of 1000 actinobacteria strains.</title>
        <authorList>
            <person name="Klenk H.-P."/>
        </authorList>
    </citation>
    <scope>NUCLEOTIDE SEQUENCE [LARGE SCALE GENOMIC DNA]</scope>
    <source>
        <strain evidence="1 2">DSM 43800</strain>
    </source>
</reference>
<dbReference type="AlphaFoldDB" id="A0A495VWG9"/>
<evidence type="ECO:0000313" key="2">
    <source>
        <dbReference type="Proteomes" id="UP000282084"/>
    </source>
</evidence>
<comment type="caution">
    <text evidence="1">The sequence shown here is derived from an EMBL/GenBank/DDBJ whole genome shotgun (WGS) entry which is preliminary data.</text>
</comment>
<dbReference type="EMBL" id="RBXO01000001">
    <property type="protein sequence ID" value="RKT53067.1"/>
    <property type="molecule type" value="Genomic_DNA"/>
</dbReference>
<accession>A0A495VWG9</accession>
<organism evidence="1 2">
    <name type="scientific">Saccharothrix australiensis</name>
    <dbReference type="NCBI Taxonomy" id="2072"/>
    <lineage>
        <taxon>Bacteria</taxon>
        <taxon>Bacillati</taxon>
        <taxon>Actinomycetota</taxon>
        <taxon>Actinomycetes</taxon>
        <taxon>Pseudonocardiales</taxon>
        <taxon>Pseudonocardiaceae</taxon>
        <taxon>Saccharothrix</taxon>
    </lineage>
</organism>
<evidence type="ECO:0000313" key="1">
    <source>
        <dbReference type="EMBL" id="RKT53067.1"/>
    </source>
</evidence>
<proteinExistence type="predicted"/>
<gene>
    <name evidence="1" type="ORF">C8E97_1615</name>
</gene>
<sequence length="133" mass="14636">MTTAPVSDRVKPGLSQEERDMLEDLRALTAELVEYTNAAKGGFPEHAFLPVDESAIGHDMVVIGRRLQEVARRHRQERKHSGAWVSCPVGDCTLGRVPCGDGGEKRCERCFGTGSVRREDSDMNQSSGVAPRR</sequence>
<name>A0A495VWG9_9PSEU</name>
<keyword evidence="2" id="KW-1185">Reference proteome</keyword>